<keyword evidence="4" id="KW-0067">ATP-binding</keyword>
<dbReference type="Gene3D" id="3.40.50.10330">
    <property type="entry name" value="Probable inorganic polyphosphate/atp-NAD kinase, domain 1"/>
    <property type="match status" value="1"/>
</dbReference>
<keyword evidence="3 7" id="KW-0418">Kinase</keyword>
<keyword evidence="1" id="KW-0808">Transferase</keyword>
<feature type="compositionally biased region" description="Low complexity" evidence="5">
    <location>
        <begin position="294"/>
        <end position="313"/>
    </location>
</feature>
<evidence type="ECO:0000313" key="7">
    <source>
        <dbReference type="EMBL" id="GAJ28334.1"/>
    </source>
</evidence>
<protein>
    <submittedName>
        <fullName evidence="7">Diacylglycerol/sphingosine kinase</fullName>
    </submittedName>
</protein>
<dbReference type="InterPro" id="IPR045540">
    <property type="entry name" value="YegS/DAGK_C"/>
</dbReference>
<dbReference type="Gene3D" id="2.60.200.40">
    <property type="match status" value="1"/>
</dbReference>
<dbReference type="SMART" id="SM00046">
    <property type="entry name" value="DAGKc"/>
    <property type="match status" value="1"/>
</dbReference>
<reference evidence="7 8" key="2">
    <citation type="journal article" date="2014" name="FEMS Microbiol. Lett.">
        <title>Draft genomic DNA sequence of the facultatively methylotrophic bacterium Acidomonas methanolica type strain MB58.</title>
        <authorList>
            <person name="Higashiura N."/>
            <person name="Hadano H."/>
            <person name="Hirakawa H."/>
            <person name="Matsutani M."/>
            <person name="Takabe S."/>
            <person name="Matsushita K."/>
            <person name="Azuma Y."/>
        </authorList>
    </citation>
    <scope>NUCLEOTIDE SEQUENCE [LARGE SCALE GENOMIC DNA]</scope>
    <source>
        <strain evidence="7 8">MB58</strain>
    </source>
</reference>
<comment type="caution">
    <text evidence="7">The sequence shown here is derived from an EMBL/GenBank/DDBJ whole genome shotgun (WGS) entry which is preliminary data.</text>
</comment>
<dbReference type="InterPro" id="IPR017438">
    <property type="entry name" value="ATP-NAD_kinase_N"/>
</dbReference>
<keyword evidence="8" id="KW-1185">Reference proteome</keyword>
<evidence type="ECO:0000256" key="5">
    <source>
        <dbReference type="SAM" id="MobiDB-lite"/>
    </source>
</evidence>
<evidence type="ECO:0000313" key="8">
    <source>
        <dbReference type="Proteomes" id="UP000019760"/>
    </source>
</evidence>
<proteinExistence type="predicted"/>
<reference evidence="8" key="1">
    <citation type="journal article" date="2014" name="FEMS Microbiol. Lett.">
        <title>Draft Genomic DNA Sequence of the Facultatively Methylotrophic Bacterium Acidomonas methanolica type strain MB58.</title>
        <authorList>
            <person name="Higashiura N."/>
            <person name="Hadano H."/>
            <person name="Hirakawa H."/>
            <person name="Matsutani M."/>
            <person name="Takabe S."/>
            <person name="Matsushita K."/>
            <person name="Azuma Y."/>
        </authorList>
    </citation>
    <scope>NUCLEOTIDE SEQUENCE [LARGE SCALE GENOMIC DNA]</scope>
    <source>
        <strain evidence="8">MB58</strain>
    </source>
</reference>
<dbReference type="RefSeq" id="WP_042056869.1">
    <property type="nucleotide sequence ID" value="NZ_BAND01000020.1"/>
</dbReference>
<dbReference type="PROSITE" id="PS50146">
    <property type="entry name" value="DAGK"/>
    <property type="match status" value="1"/>
</dbReference>
<dbReference type="Pfam" id="PF00781">
    <property type="entry name" value="DAGK_cat"/>
    <property type="match status" value="1"/>
</dbReference>
<dbReference type="InterPro" id="IPR016064">
    <property type="entry name" value="NAD/diacylglycerol_kinase_sf"/>
</dbReference>
<evidence type="ECO:0000256" key="3">
    <source>
        <dbReference type="ARBA" id="ARBA00022777"/>
    </source>
</evidence>
<dbReference type="Pfam" id="PF19279">
    <property type="entry name" value="YegS_C"/>
    <property type="match status" value="1"/>
</dbReference>
<sequence>MRVLVIFNPTAGRRRLHRLRRFVRGLQEQAVPVSVAATAHAGHGRLMAQDAGEAATFTHIVAAGGDGTIAEVADGLAGLPVTMGILPLGTANVLAHELGLSFVPEQNARDLAAGCHATIWPGRLTVGGETRLFLQMVGVGFDAQVVHGLSLPVKRWLGKGAYVLQTIAELRRYDFPPLLVTLDGREERAFAVVISNGRYYGGRFVMAPEATPFQKGFSVSLLDRAGPGGVAAVSLGLALGEPARGGVVRRLAAQEVEVRAAAPVPVQHDGEASGRTPLSVSAVRQPLRVAVPPDGAAVSSSARSASGSDISRA</sequence>
<name>A0A023D2P5_ACIMT</name>
<dbReference type="InterPro" id="IPR001206">
    <property type="entry name" value="Diacylglycerol_kinase_cat_dom"/>
</dbReference>
<evidence type="ECO:0000259" key="6">
    <source>
        <dbReference type="PROSITE" id="PS50146"/>
    </source>
</evidence>
<dbReference type="PANTHER" id="PTHR12358">
    <property type="entry name" value="SPHINGOSINE KINASE"/>
    <property type="match status" value="1"/>
</dbReference>
<feature type="region of interest" description="Disordered" evidence="5">
    <location>
        <begin position="293"/>
        <end position="313"/>
    </location>
</feature>
<evidence type="ECO:0000256" key="4">
    <source>
        <dbReference type="ARBA" id="ARBA00022840"/>
    </source>
</evidence>
<gene>
    <name evidence="7" type="ORF">Amme_020_003</name>
</gene>
<evidence type="ECO:0000256" key="1">
    <source>
        <dbReference type="ARBA" id="ARBA00022679"/>
    </source>
</evidence>
<dbReference type="PANTHER" id="PTHR12358:SF106">
    <property type="entry name" value="LIPID KINASE YEGS"/>
    <property type="match status" value="1"/>
</dbReference>
<dbReference type="InterPro" id="IPR050187">
    <property type="entry name" value="Lipid_Phosphate_FormReg"/>
</dbReference>
<dbReference type="SUPFAM" id="SSF111331">
    <property type="entry name" value="NAD kinase/diacylglycerol kinase-like"/>
    <property type="match status" value="1"/>
</dbReference>
<accession>A0A023D2P5</accession>
<dbReference type="EMBL" id="BAND01000020">
    <property type="protein sequence ID" value="GAJ28334.1"/>
    <property type="molecule type" value="Genomic_DNA"/>
</dbReference>
<dbReference type="GO" id="GO:0016301">
    <property type="term" value="F:kinase activity"/>
    <property type="evidence" value="ECO:0007669"/>
    <property type="project" value="UniProtKB-KW"/>
</dbReference>
<dbReference type="GO" id="GO:0005524">
    <property type="term" value="F:ATP binding"/>
    <property type="evidence" value="ECO:0007669"/>
    <property type="project" value="UniProtKB-KW"/>
</dbReference>
<dbReference type="Proteomes" id="UP000019760">
    <property type="component" value="Unassembled WGS sequence"/>
</dbReference>
<dbReference type="OrthoDB" id="9815110at2"/>
<dbReference type="GO" id="GO:0005886">
    <property type="term" value="C:plasma membrane"/>
    <property type="evidence" value="ECO:0007669"/>
    <property type="project" value="TreeGrafter"/>
</dbReference>
<organism evidence="7 8">
    <name type="scientific">Acidomonas methanolica NBRC 104435</name>
    <dbReference type="NCBI Taxonomy" id="1231351"/>
    <lineage>
        <taxon>Bacteria</taxon>
        <taxon>Pseudomonadati</taxon>
        <taxon>Pseudomonadota</taxon>
        <taxon>Alphaproteobacteria</taxon>
        <taxon>Acetobacterales</taxon>
        <taxon>Acetobacteraceae</taxon>
        <taxon>Acidomonas</taxon>
    </lineage>
</organism>
<feature type="domain" description="DAGKc" evidence="6">
    <location>
        <begin position="1"/>
        <end position="128"/>
    </location>
</feature>
<evidence type="ECO:0000256" key="2">
    <source>
        <dbReference type="ARBA" id="ARBA00022741"/>
    </source>
</evidence>
<keyword evidence="2" id="KW-0547">Nucleotide-binding</keyword>
<dbReference type="AlphaFoldDB" id="A0A023D2P5"/>